<accession>A0A919SSL9</accession>
<sequence length="155" mass="16378">MRARETRDLRPDSVVWDPVDRSARLSDVRPLDGVLLPLRHHIARSGQLPLPGPSASATGRKALSAHAGRRFAEDRTAGAVPAGEWRQAMSVVRLEHLTKVFPGGTTAVEDLTLTVADGEFLVLRAAYFFDPHTGEAIAAGAAEPAPVAAGAPATT</sequence>
<keyword evidence="3" id="KW-1185">Reference proteome</keyword>
<name>A0A919SSL9_9ACTN</name>
<feature type="region of interest" description="Disordered" evidence="1">
    <location>
        <begin position="47"/>
        <end position="70"/>
    </location>
</feature>
<dbReference type="AlphaFoldDB" id="A0A919SSL9"/>
<evidence type="ECO:0000313" key="3">
    <source>
        <dbReference type="Proteomes" id="UP000681340"/>
    </source>
</evidence>
<protein>
    <submittedName>
        <fullName evidence="2">Uncharacterized protein</fullName>
    </submittedName>
</protein>
<organism evidence="2 3">
    <name type="scientific">Actinoplanes auranticolor</name>
    <dbReference type="NCBI Taxonomy" id="47988"/>
    <lineage>
        <taxon>Bacteria</taxon>
        <taxon>Bacillati</taxon>
        <taxon>Actinomycetota</taxon>
        <taxon>Actinomycetes</taxon>
        <taxon>Micromonosporales</taxon>
        <taxon>Micromonosporaceae</taxon>
        <taxon>Actinoplanes</taxon>
    </lineage>
</organism>
<reference evidence="2" key="1">
    <citation type="submission" date="2021-03" db="EMBL/GenBank/DDBJ databases">
        <title>Whole genome shotgun sequence of Actinoplanes auranticolor NBRC 12245.</title>
        <authorList>
            <person name="Komaki H."/>
            <person name="Tamura T."/>
        </authorList>
    </citation>
    <scope>NUCLEOTIDE SEQUENCE</scope>
    <source>
        <strain evidence="2">NBRC 12245</strain>
    </source>
</reference>
<dbReference type="EMBL" id="BOQL01000068">
    <property type="protein sequence ID" value="GIM77731.1"/>
    <property type="molecule type" value="Genomic_DNA"/>
</dbReference>
<evidence type="ECO:0000256" key="1">
    <source>
        <dbReference type="SAM" id="MobiDB-lite"/>
    </source>
</evidence>
<proteinExistence type="predicted"/>
<comment type="caution">
    <text evidence="2">The sequence shown here is derived from an EMBL/GenBank/DDBJ whole genome shotgun (WGS) entry which is preliminary data.</text>
</comment>
<evidence type="ECO:0000313" key="2">
    <source>
        <dbReference type="EMBL" id="GIM77731.1"/>
    </source>
</evidence>
<gene>
    <name evidence="2" type="ORF">Aau02nite_77400</name>
</gene>
<dbReference type="Proteomes" id="UP000681340">
    <property type="component" value="Unassembled WGS sequence"/>
</dbReference>